<evidence type="ECO:0000259" key="24">
    <source>
        <dbReference type="PROSITE" id="PS50994"/>
    </source>
</evidence>
<dbReference type="GO" id="GO:0004519">
    <property type="term" value="F:endonuclease activity"/>
    <property type="evidence" value="ECO:0007669"/>
    <property type="project" value="UniProtKB-KW"/>
</dbReference>
<keyword evidence="17" id="KW-0808">Transferase</keyword>
<dbReference type="InterPro" id="IPR036397">
    <property type="entry name" value="RNaseH_sf"/>
</dbReference>
<evidence type="ECO:0000256" key="11">
    <source>
        <dbReference type="ARBA" id="ARBA00022801"/>
    </source>
</evidence>
<dbReference type="GO" id="GO:0003887">
    <property type="term" value="F:DNA-directed DNA polymerase activity"/>
    <property type="evidence" value="ECO:0007669"/>
    <property type="project" value="UniProtKB-KW"/>
</dbReference>
<keyword evidence="4" id="KW-0645">Protease</keyword>
<evidence type="ECO:0000256" key="7">
    <source>
        <dbReference type="ARBA" id="ARBA00022723"/>
    </source>
</evidence>
<comment type="caution">
    <text evidence="25">The sequence shown here is derived from an EMBL/GenBank/DDBJ whole genome shotgun (WGS) entry which is preliminary data.</text>
</comment>
<dbReference type="PROSITE" id="PS50994">
    <property type="entry name" value="INTEGRASE"/>
    <property type="match status" value="1"/>
</dbReference>
<dbReference type="GO" id="GO:0032196">
    <property type="term" value="P:transposition"/>
    <property type="evidence" value="ECO:0007669"/>
    <property type="project" value="UniProtKB-KW"/>
</dbReference>
<keyword evidence="14" id="KW-0694">RNA-binding</keyword>
<keyword evidence="12" id="KW-0067">ATP-binding</keyword>
<organism evidence="25 26">
    <name type="scientific">Austropuccinia psidii MF-1</name>
    <dbReference type="NCBI Taxonomy" id="1389203"/>
    <lineage>
        <taxon>Eukaryota</taxon>
        <taxon>Fungi</taxon>
        <taxon>Dikarya</taxon>
        <taxon>Basidiomycota</taxon>
        <taxon>Pucciniomycotina</taxon>
        <taxon>Pucciniomycetes</taxon>
        <taxon>Pucciniales</taxon>
        <taxon>Sphaerophragmiaceae</taxon>
        <taxon>Austropuccinia</taxon>
    </lineage>
</organism>
<keyword evidence="3" id="KW-1188">Viral release from host cell</keyword>
<comment type="catalytic activity">
    <reaction evidence="22">
        <text>DNA(n) + a 2'-deoxyribonucleoside 5'-triphosphate = DNA(n+1) + diphosphate</text>
        <dbReference type="Rhea" id="RHEA:22508"/>
        <dbReference type="Rhea" id="RHEA-COMP:17339"/>
        <dbReference type="Rhea" id="RHEA-COMP:17340"/>
        <dbReference type="ChEBI" id="CHEBI:33019"/>
        <dbReference type="ChEBI" id="CHEBI:61560"/>
        <dbReference type="ChEBI" id="CHEBI:173112"/>
        <dbReference type="EC" id="2.7.7.7"/>
    </reaction>
</comment>
<dbReference type="GO" id="GO:0006310">
    <property type="term" value="P:DNA recombination"/>
    <property type="evidence" value="ECO:0007669"/>
    <property type="project" value="UniProtKB-KW"/>
</dbReference>
<name>A0A9Q3I9F7_9BASI</name>
<evidence type="ECO:0000256" key="22">
    <source>
        <dbReference type="ARBA" id="ARBA00049244"/>
    </source>
</evidence>
<evidence type="ECO:0000256" key="18">
    <source>
        <dbReference type="ARBA" id="ARBA00023113"/>
    </source>
</evidence>
<keyword evidence="19" id="KW-0233">DNA recombination</keyword>
<dbReference type="GO" id="GO:0005524">
    <property type="term" value="F:ATP binding"/>
    <property type="evidence" value="ECO:0007669"/>
    <property type="project" value="UniProtKB-KW"/>
</dbReference>
<dbReference type="GO" id="GO:0015074">
    <property type="term" value="P:DNA integration"/>
    <property type="evidence" value="ECO:0007669"/>
    <property type="project" value="UniProtKB-KW"/>
</dbReference>
<comment type="catalytic activity">
    <reaction evidence="21">
        <text>DNA(n) + a 2'-deoxyribonucleoside 5'-triphosphate = DNA(n+1) + diphosphate</text>
        <dbReference type="Rhea" id="RHEA:22508"/>
        <dbReference type="Rhea" id="RHEA-COMP:17339"/>
        <dbReference type="Rhea" id="RHEA-COMP:17340"/>
        <dbReference type="ChEBI" id="CHEBI:33019"/>
        <dbReference type="ChEBI" id="CHEBI:61560"/>
        <dbReference type="ChEBI" id="CHEBI:173112"/>
        <dbReference type="EC" id="2.7.7.49"/>
    </reaction>
</comment>
<evidence type="ECO:0000256" key="9">
    <source>
        <dbReference type="ARBA" id="ARBA00022750"/>
    </source>
</evidence>
<evidence type="ECO:0000256" key="3">
    <source>
        <dbReference type="ARBA" id="ARBA00022612"/>
    </source>
</evidence>
<evidence type="ECO:0000256" key="5">
    <source>
        <dbReference type="ARBA" id="ARBA00022695"/>
    </source>
</evidence>
<proteinExistence type="predicted"/>
<dbReference type="GO" id="GO:0046872">
    <property type="term" value="F:metal ion binding"/>
    <property type="evidence" value="ECO:0007669"/>
    <property type="project" value="UniProtKB-KW"/>
</dbReference>
<dbReference type="SUPFAM" id="SSF53098">
    <property type="entry name" value="Ribonuclease H-like"/>
    <property type="match status" value="1"/>
</dbReference>
<dbReference type="GO" id="GO:0003964">
    <property type="term" value="F:RNA-directed DNA polymerase activity"/>
    <property type="evidence" value="ECO:0007669"/>
    <property type="project" value="UniProtKB-KW"/>
</dbReference>
<evidence type="ECO:0000256" key="13">
    <source>
        <dbReference type="ARBA" id="ARBA00022842"/>
    </source>
</evidence>
<dbReference type="GO" id="GO:0003723">
    <property type="term" value="F:RNA binding"/>
    <property type="evidence" value="ECO:0007669"/>
    <property type="project" value="UniProtKB-KW"/>
</dbReference>
<evidence type="ECO:0000256" key="12">
    <source>
        <dbReference type="ARBA" id="ARBA00022840"/>
    </source>
</evidence>
<evidence type="ECO:0000313" key="26">
    <source>
        <dbReference type="Proteomes" id="UP000765509"/>
    </source>
</evidence>
<keyword evidence="8" id="KW-0547">Nucleotide-binding</keyword>
<keyword evidence="18" id="KW-0917">Virion maturation</keyword>
<keyword evidence="13" id="KW-0460">Magnesium</keyword>
<dbReference type="OrthoDB" id="2796844at2759"/>
<feature type="coiled-coil region" evidence="23">
    <location>
        <begin position="681"/>
        <end position="708"/>
    </location>
</feature>
<keyword evidence="23" id="KW-0175">Coiled coil</keyword>
<dbReference type="GO" id="GO:0006508">
    <property type="term" value="P:proteolysis"/>
    <property type="evidence" value="ECO:0007669"/>
    <property type="project" value="UniProtKB-KW"/>
</dbReference>
<dbReference type="InterPro" id="IPR043502">
    <property type="entry name" value="DNA/RNA_pol_sf"/>
</dbReference>
<dbReference type="InterPro" id="IPR054722">
    <property type="entry name" value="PolX-like_BBD"/>
</dbReference>
<evidence type="ECO:0000256" key="20">
    <source>
        <dbReference type="ARBA" id="ARBA00023268"/>
    </source>
</evidence>
<dbReference type="Proteomes" id="UP000765509">
    <property type="component" value="Unassembled WGS sequence"/>
</dbReference>
<keyword evidence="11" id="KW-0378">Hydrolase</keyword>
<dbReference type="EMBL" id="AVOT02039843">
    <property type="protein sequence ID" value="MBW0534956.1"/>
    <property type="molecule type" value="Genomic_DNA"/>
</dbReference>
<gene>
    <name evidence="25" type="ORF">O181_074671</name>
</gene>
<evidence type="ECO:0000256" key="23">
    <source>
        <dbReference type="SAM" id="Coils"/>
    </source>
</evidence>
<dbReference type="InterPro" id="IPR013103">
    <property type="entry name" value="RVT_2"/>
</dbReference>
<dbReference type="CDD" id="cd09272">
    <property type="entry name" value="RNase_HI_RT_Ty1"/>
    <property type="match status" value="1"/>
</dbReference>
<evidence type="ECO:0000256" key="6">
    <source>
        <dbReference type="ARBA" id="ARBA00022722"/>
    </source>
</evidence>
<reference evidence="25" key="1">
    <citation type="submission" date="2021-03" db="EMBL/GenBank/DDBJ databases">
        <title>Draft genome sequence of rust myrtle Austropuccinia psidii MF-1, a brazilian biotype.</title>
        <authorList>
            <person name="Quecine M.C."/>
            <person name="Pachon D.M.R."/>
            <person name="Bonatelli M.L."/>
            <person name="Correr F.H."/>
            <person name="Franceschini L.M."/>
            <person name="Leite T.F."/>
            <person name="Margarido G.R.A."/>
            <person name="Almeida C.A."/>
            <person name="Ferrarezi J.A."/>
            <person name="Labate C.A."/>
        </authorList>
    </citation>
    <scope>NUCLEOTIDE SEQUENCE</scope>
    <source>
        <strain evidence="25">MF-1</strain>
    </source>
</reference>
<dbReference type="Pfam" id="PF07727">
    <property type="entry name" value="RVT_2"/>
    <property type="match status" value="1"/>
</dbReference>
<keyword evidence="2" id="KW-0815">Transposition</keyword>
<keyword evidence="6" id="KW-0540">Nuclease</keyword>
<evidence type="ECO:0000256" key="14">
    <source>
        <dbReference type="ARBA" id="ARBA00022884"/>
    </source>
</evidence>
<dbReference type="SUPFAM" id="SSF56672">
    <property type="entry name" value="DNA/RNA polymerases"/>
    <property type="match status" value="1"/>
</dbReference>
<evidence type="ECO:0000256" key="4">
    <source>
        <dbReference type="ARBA" id="ARBA00022670"/>
    </source>
</evidence>
<accession>A0A9Q3I9F7</accession>
<evidence type="ECO:0000256" key="21">
    <source>
        <dbReference type="ARBA" id="ARBA00048173"/>
    </source>
</evidence>
<evidence type="ECO:0000256" key="17">
    <source>
        <dbReference type="ARBA" id="ARBA00022932"/>
    </source>
</evidence>
<evidence type="ECO:0000256" key="19">
    <source>
        <dbReference type="ARBA" id="ARBA00023172"/>
    </source>
</evidence>
<dbReference type="Gene3D" id="3.30.420.10">
    <property type="entry name" value="Ribonuclease H-like superfamily/Ribonuclease H"/>
    <property type="match status" value="1"/>
</dbReference>
<dbReference type="Pfam" id="PF22936">
    <property type="entry name" value="Pol_BBD"/>
    <property type="match status" value="1"/>
</dbReference>
<keyword evidence="10" id="KW-0255">Endonuclease</keyword>
<keyword evidence="20" id="KW-0511">Multifunctional enzyme</keyword>
<dbReference type="PANTHER" id="PTHR42648:SF11">
    <property type="entry name" value="TRANSPOSON TY4-P GAG-POL POLYPROTEIN"/>
    <property type="match status" value="1"/>
</dbReference>
<keyword evidence="17" id="KW-0239">DNA-directed DNA polymerase</keyword>
<keyword evidence="15" id="KW-0229">DNA integration</keyword>
<keyword evidence="26" id="KW-1185">Reference proteome</keyword>
<dbReference type="PANTHER" id="PTHR42648">
    <property type="entry name" value="TRANSPOSASE, PUTATIVE-RELATED"/>
    <property type="match status" value="1"/>
</dbReference>
<dbReference type="GO" id="GO:0004190">
    <property type="term" value="F:aspartic-type endopeptidase activity"/>
    <property type="evidence" value="ECO:0007669"/>
    <property type="project" value="UniProtKB-KW"/>
</dbReference>
<sequence length="1282" mass="144943">MPEKKETNHIPILDGKNFPLWSILIDVELSARGLRDICNSDLSPGADAISTNNWNQSNIEAVQLILSKLHPEVIVSVVDGLTVKNAKALWTKINNKFASQTITNRGRTWVRWECLRFNGNIEEYVKECSNILFDIAGIGISLPQDIMAYSILGKISRDSNSYDHVIDSMVLTMNSNINPQIVLDKLSELIQHKNTKNSFQKGIKGETSQDSAFLTSSNHFPYKITYVCRDGKHNPKNTTHKHENCWVEHPELRPPPRNKNKKNFKESETHQTGMEALLTNVAPNQIESNNLVIDCGATHHMFRDRSIFTEISPLSNKISTSDPESSLICRGQGTVTIEIDNKPVTFKNCLYVPKITKNLVSLLDLCDESITITKNDNKFHISQSGKVLLRGHIINKLMIVTFDQPKSFLTKVGEDPPWHQRLGHPGNQVLKSLGLNNVSEQPCDVCAKGKMTMIPFKGHFTEAAKPLDCLHLDVVGPITPTSKSGYRYFLTIVDQHTSFKITKRIKRIVTDGGGEFVNQRFKDLANTCGFAHVVAPPYTPEHNGFAERANRTILDKARCLLLNSNLPNQYWAEAVNTATFLTNIIPTPSRNNYSPHYLWLKAPPKIKKIRIFGCKVIFATPKQKRIWKLGPVGETGILLGFENEAYRILKISDKKVYSSSWDGWDDSHEDQFVDCLESLNEEETQSIHESIENEIEAEENNMENGSNSDEDLPPARKRIKVIGPRHPTLINSEIREENILPYPRRPVALNTQNDPLSYGQALNSPHKDLWIKAIKKELQSMIELNVWEEVLIQDNFKLVGTTWVFKIKTDDQHQVLEYKARLCAQGFSQTQGFDYSKTFAPTGRLNSLRTLISFAVSRNLLFEQLDIKSAFLNAPLEEEVYLTIPQGLDSDTKHKCLKLKKAIYGLKQAPLAWYRRLSSWLLSIGFKISKSDACVFFSEGEDPIWLFLHVDDIGVFGKNLSNFKKKIEKEFQTKILGKADLMLGIKIIHDANSITLSQSHYIDSLLDLYGMKNCKPVGTPLIPNSHLNIASQEERNSFEELKINYCSAVGSLSYLSSATRPDLSYPVSALSQFLEKPGIEHWNAFLHVLKYLKGTQSVGLTYDGNNCEAPVAYSDADWGNCRVTRRSVTGYLIVLFNNLVIWKTRKQPTVSLSSAEAEYKSLTDLGSELIWFTQFCKEVHICDEKKAIVVHEDNQGCIDTANSDSNTNARRMKHIDIQLHFIREMIEDKKIKLLYTPSNAMLADFLTKSVCRPALNRAMQSLKLLTNEDRGGVKGKMSQSVS</sequence>
<feature type="domain" description="Integrase catalytic" evidence="24">
    <location>
        <begin position="506"/>
        <end position="603"/>
    </location>
</feature>
<evidence type="ECO:0000256" key="2">
    <source>
        <dbReference type="ARBA" id="ARBA00022578"/>
    </source>
</evidence>
<dbReference type="InterPro" id="IPR039537">
    <property type="entry name" value="Retrotran_Ty1/copia-like"/>
</dbReference>
<evidence type="ECO:0000313" key="25">
    <source>
        <dbReference type="EMBL" id="MBW0534956.1"/>
    </source>
</evidence>
<evidence type="ECO:0000256" key="15">
    <source>
        <dbReference type="ARBA" id="ARBA00022908"/>
    </source>
</evidence>
<keyword evidence="9" id="KW-0064">Aspartyl protease</keyword>
<dbReference type="InterPro" id="IPR001584">
    <property type="entry name" value="Integrase_cat-core"/>
</dbReference>
<protein>
    <recommendedName>
        <fullName evidence="24">Integrase catalytic domain-containing protein</fullName>
    </recommendedName>
</protein>
<dbReference type="GO" id="GO:0005634">
    <property type="term" value="C:nucleus"/>
    <property type="evidence" value="ECO:0007669"/>
    <property type="project" value="UniProtKB-ARBA"/>
</dbReference>
<dbReference type="InterPro" id="IPR012337">
    <property type="entry name" value="RNaseH-like_sf"/>
</dbReference>
<evidence type="ECO:0000256" key="8">
    <source>
        <dbReference type="ARBA" id="ARBA00022741"/>
    </source>
</evidence>
<keyword evidence="7" id="KW-0479">Metal-binding</keyword>
<keyword evidence="5" id="KW-0548">Nucleotidyltransferase</keyword>
<comment type="function">
    <text evidence="1">The aspartyl protease (PR) mediates the proteolytic cleavages of the Gag and Gag-Pol polyproteins after assembly of the VLP.</text>
</comment>
<evidence type="ECO:0000256" key="1">
    <source>
        <dbReference type="ARBA" id="ARBA00002180"/>
    </source>
</evidence>
<keyword evidence="16" id="KW-0695">RNA-directed DNA polymerase</keyword>
<evidence type="ECO:0000256" key="16">
    <source>
        <dbReference type="ARBA" id="ARBA00022918"/>
    </source>
</evidence>
<evidence type="ECO:0000256" key="10">
    <source>
        <dbReference type="ARBA" id="ARBA00022759"/>
    </source>
</evidence>